<proteinExistence type="predicted"/>
<dbReference type="EMBL" id="FODE01000068">
    <property type="protein sequence ID" value="SEO32029.1"/>
    <property type="molecule type" value="Genomic_DNA"/>
</dbReference>
<dbReference type="InterPro" id="IPR029058">
    <property type="entry name" value="AB_hydrolase_fold"/>
</dbReference>
<evidence type="ECO:0008006" key="3">
    <source>
        <dbReference type="Google" id="ProtNLM"/>
    </source>
</evidence>
<dbReference type="Proteomes" id="UP000199054">
    <property type="component" value="Unassembled WGS sequence"/>
</dbReference>
<evidence type="ECO:0000313" key="2">
    <source>
        <dbReference type="Proteomes" id="UP000199054"/>
    </source>
</evidence>
<dbReference type="AlphaFoldDB" id="A0A1H8NR40"/>
<dbReference type="STRING" id="34002.SAMN04489859_10685"/>
<evidence type="ECO:0000313" key="1">
    <source>
        <dbReference type="EMBL" id="SEO32029.1"/>
    </source>
</evidence>
<gene>
    <name evidence="1" type="ORF">SAMN04489859_10685</name>
</gene>
<protein>
    <recommendedName>
        <fullName evidence="3">Prolyl oligopeptidase family protein</fullName>
    </recommendedName>
</protein>
<name>A0A1H8NR40_9RHOB</name>
<dbReference type="SUPFAM" id="SSF53474">
    <property type="entry name" value="alpha/beta-Hydrolases"/>
    <property type="match status" value="1"/>
</dbReference>
<dbReference type="Gene3D" id="3.40.50.1820">
    <property type="entry name" value="alpha/beta hydrolase"/>
    <property type="match status" value="1"/>
</dbReference>
<dbReference type="RefSeq" id="WP_211657447.1">
    <property type="nucleotide sequence ID" value="NZ_CP067124.1"/>
</dbReference>
<keyword evidence="2" id="KW-1185">Reference proteome</keyword>
<organism evidence="1 2">
    <name type="scientific">Paracoccus alcaliphilus</name>
    <dbReference type="NCBI Taxonomy" id="34002"/>
    <lineage>
        <taxon>Bacteria</taxon>
        <taxon>Pseudomonadati</taxon>
        <taxon>Pseudomonadota</taxon>
        <taxon>Alphaproteobacteria</taxon>
        <taxon>Rhodobacterales</taxon>
        <taxon>Paracoccaceae</taxon>
        <taxon>Paracoccus</taxon>
    </lineage>
</organism>
<accession>A0A1H8NR40</accession>
<reference evidence="1 2" key="1">
    <citation type="submission" date="2016-10" db="EMBL/GenBank/DDBJ databases">
        <authorList>
            <person name="de Groot N.N."/>
        </authorList>
    </citation>
    <scope>NUCLEOTIDE SEQUENCE [LARGE SCALE GENOMIC DNA]</scope>
    <source>
        <strain evidence="1 2">DSM 8512</strain>
    </source>
</reference>
<sequence length="113" mass="12848">MPALYRDKDWTLPKGQLDRDDLTTYRSAIVSERNKALDACGEFSGDVLIVESEYDDLVPHTTIASYMRAFLCARSVTYRLISGANHALSSPGSRRDYIVLISRWLREMIFGAR</sequence>